<comment type="similarity">
    <text evidence="11">Belongs to the SEDS family. FtsW subfamily.</text>
</comment>
<dbReference type="Proteomes" id="UP000298677">
    <property type="component" value="Chromosome"/>
</dbReference>
<dbReference type="GO" id="GO:0009252">
    <property type="term" value="P:peptidoglycan biosynthetic process"/>
    <property type="evidence" value="ECO:0007669"/>
    <property type="project" value="UniProtKB-KW"/>
</dbReference>
<protein>
    <recommendedName>
        <fullName evidence="12">Probable peptidoglycan glycosyltransferase FtsW</fullName>
        <ecNumber evidence="14">2.4.99.28</ecNumber>
    </recommendedName>
    <alternativeName>
        <fullName evidence="13">Cell division protein FtsW</fullName>
    </alternativeName>
    <alternativeName>
        <fullName evidence="10">Cell wall polymerase</fullName>
    </alternativeName>
    <alternativeName>
        <fullName evidence="9">Peptidoglycan polymerase</fullName>
    </alternativeName>
</protein>
<organism evidence="17 18">
    <name type="scientific">Buchnera aphidicola</name>
    <name type="common">Anoecia oenotherae</name>
    <dbReference type="NCBI Taxonomy" id="1241833"/>
    <lineage>
        <taxon>Bacteria</taxon>
        <taxon>Pseudomonadati</taxon>
        <taxon>Pseudomonadota</taxon>
        <taxon>Gammaproteobacteria</taxon>
        <taxon>Enterobacterales</taxon>
        <taxon>Erwiniaceae</taxon>
        <taxon>Buchnera</taxon>
    </lineage>
</organism>
<comment type="subcellular location">
    <subcellularLocation>
        <location evidence="1">Membrane</location>
        <topology evidence="1">Multi-pass membrane protein</topology>
    </subcellularLocation>
</comment>
<evidence type="ECO:0000256" key="2">
    <source>
        <dbReference type="ARBA" id="ARBA00022676"/>
    </source>
</evidence>
<evidence type="ECO:0000256" key="8">
    <source>
        <dbReference type="ARBA" id="ARBA00023136"/>
    </source>
</evidence>
<evidence type="ECO:0000313" key="17">
    <source>
        <dbReference type="EMBL" id="QCI19303.1"/>
    </source>
</evidence>
<keyword evidence="8 16" id="KW-0472">Membrane</keyword>
<evidence type="ECO:0000313" key="18">
    <source>
        <dbReference type="Proteomes" id="UP000298677"/>
    </source>
</evidence>
<feature type="transmembrane region" description="Helical" evidence="16">
    <location>
        <begin position="133"/>
        <end position="151"/>
    </location>
</feature>
<keyword evidence="7 16" id="KW-1133">Transmembrane helix</keyword>
<keyword evidence="2" id="KW-0328">Glycosyltransferase</keyword>
<keyword evidence="18" id="KW-1185">Reference proteome</keyword>
<evidence type="ECO:0000256" key="14">
    <source>
        <dbReference type="ARBA" id="ARBA00044770"/>
    </source>
</evidence>
<evidence type="ECO:0000256" key="4">
    <source>
        <dbReference type="ARBA" id="ARBA00022692"/>
    </source>
</evidence>
<dbReference type="GO" id="GO:0051301">
    <property type="term" value="P:cell division"/>
    <property type="evidence" value="ECO:0007669"/>
    <property type="project" value="InterPro"/>
</dbReference>
<evidence type="ECO:0000256" key="1">
    <source>
        <dbReference type="ARBA" id="ARBA00004141"/>
    </source>
</evidence>
<keyword evidence="6" id="KW-0573">Peptidoglycan synthesis</keyword>
<dbReference type="InterPro" id="IPR001182">
    <property type="entry name" value="FtsW/RodA"/>
</dbReference>
<feature type="transmembrane region" description="Helical" evidence="16">
    <location>
        <begin position="71"/>
        <end position="93"/>
    </location>
</feature>
<dbReference type="GO" id="GO:0032153">
    <property type="term" value="C:cell division site"/>
    <property type="evidence" value="ECO:0007669"/>
    <property type="project" value="TreeGrafter"/>
</dbReference>
<keyword evidence="4 16" id="KW-0812">Transmembrane</keyword>
<evidence type="ECO:0000256" key="3">
    <source>
        <dbReference type="ARBA" id="ARBA00022679"/>
    </source>
</evidence>
<evidence type="ECO:0000256" key="15">
    <source>
        <dbReference type="ARBA" id="ARBA00049902"/>
    </source>
</evidence>
<evidence type="ECO:0000256" key="11">
    <source>
        <dbReference type="ARBA" id="ARBA00038053"/>
    </source>
</evidence>
<dbReference type="PANTHER" id="PTHR30474:SF2">
    <property type="entry name" value="PEPTIDOGLYCAN GLYCOSYLTRANSFERASE FTSW-RELATED"/>
    <property type="match status" value="1"/>
</dbReference>
<comment type="catalytic activity">
    <reaction evidence="15">
        <text>[GlcNAc-(1-&gt;4)-Mur2Ac(oyl-L-Ala-gamma-D-Glu-L-Lys-D-Ala-D-Ala)](n)-di-trans,octa-cis-undecaprenyl diphosphate + beta-D-GlcNAc-(1-&gt;4)-Mur2Ac(oyl-L-Ala-gamma-D-Glu-L-Lys-D-Ala-D-Ala)-di-trans,octa-cis-undecaprenyl diphosphate = [GlcNAc-(1-&gt;4)-Mur2Ac(oyl-L-Ala-gamma-D-Glu-L-Lys-D-Ala-D-Ala)](n+1)-di-trans,octa-cis-undecaprenyl diphosphate + di-trans,octa-cis-undecaprenyl diphosphate + H(+)</text>
        <dbReference type="Rhea" id="RHEA:23708"/>
        <dbReference type="Rhea" id="RHEA-COMP:9602"/>
        <dbReference type="Rhea" id="RHEA-COMP:9603"/>
        <dbReference type="ChEBI" id="CHEBI:15378"/>
        <dbReference type="ChEBI" id="CHEBI:58405"/>
        <dbReference type="ChEBI" id="CHEBI:60033"/>
        <dbReference type="ChEBI" id="CHEBI:78435"/>
        <dbReference type="EC" id="2.4.99.28"/>
    </reaction>
</comment>
<dbReference type="GO" id="GO:0005886">
    <property type="term" value="C:plasma membrane"/>
    <property type="evidence" value="ECO:0007669"/>
    <property type="project" value="TreeGrafter"/>
</dbReference>
<evidence type="ECO:0000256" key="16">
    <source>
        <dbReference type="SAM" id="Phobius"/>
    </source>
</evidence>
<keyword evidence="5" id="KW-0133">Cell shape</keyword>
<evidence type="ECO:0000256" key="6">
    <source>
        <dbReference type="ARBA" id="ARBA00022984"/>
    </source>
</evidence>
<evidence type="ECO:0000256" key="9">
    <source>
        <dbReference type="ARBA" id="ARBA00032370"/>
    </source>
</evidence>
<feature type="transmembrane region" description="Helical" evidence="16">
    <location>
        <begin position="202"/>
        <end position="221"/>
    </location>
</feature>
<dbReference type="GO" id="GO:0008955">
    <property type="term" value="F:peptidoglycan glycosyltransferase activity"/>
    <property type="evidence" value="ECO:0007669"/>
    <property type="project" value="UniProtKB-EC"/>
</dbReference>
<dbReference type="GO" id="GO:0015648">
    <property type="term" value="F:lipid-linked peptidoglycan transporter activity"/>
    <property type="evidence" value="ECO:0007669"/>
    <property type="project" value="TreeGrafter"/>
</dbReference>
<name>A0A4D6XQM5_9GAMM</name>
<feature type="transmembrane region" description="Helical" evidence="16">
    <location>
        <begin position="43"/>
        <end position="59"/>
    </location>
</feature>
<evidence type="ECO:0000256" key="7">
    <source>
        <dbReference type="ARBA" id="ARBA00022989"/>
    </source>
</evidence>
<accession>A0A4D6XQM5</accession>
<reference evidence="17 18" key="1">
    <citation type="submission" date="2018-10" db="EMBL/GenBank/DDBJ databases">
        <title>Comparative functional genomics of the obligate endosymbiont Buchnera aphidicola.</title>
        <authorList>
            <person name="Chong R.A."/>
        </authorList>
    </citation>
    <scope>NUCLEOTIDE SEQUENCE [LARGE SCALE GENOMIC DNA]</scope>
    <source>
        <strain evidence="17 18">Aoe</strain>
    </source>
</reference>
<dbReference type="EC" id="2.4.99.28" evidence="14"/>
<dbReference type="GO" id="GO:0008360">
    <property type="term" value="P:regulation of cell shape"/>
    <property type="evidence" value="ECO:0007669"/>
    <property type="project" value="UniProtKB-KW"/>
</dbReference>
<evidence type="ECO:0000256" key="5">
    <source>
        <dbReference type="ARBA" id="ARBA00022960"/>
    </source>
</evidence>
<dbReference type="EMBL" id="CP033012">
    <property type="protein sequence ID" value="QCI19303.1"/>
    <property type="molecule type" value="Genomic_DNA"/>
</dbReference>
<evidence type="ECO:0000256" key="12">
    <source>
        <dbReference type="ARBA" id="ARBA00041185"/>
    </source>
</evidence>
<feature type="transmembrane region" description="Helical" evidence="16">
    <location>
        <begin position="163"/>
        <end position="182"/>
    </location>
</feature>
<dbReference type="OrthoDB" id="9768187at2"/>
<proteinExistence type="inferred from homology"/>
<dbReference type="AlphaFoldDB" id="A0A4D6XQM5"/>
<dbReference type="Pfam" id="PF01098">
    <property type="entry name" value="FTSW_RODA_SPOVE"/>
    <property type="match status" value="1"/>
</dbReference>
<dbReference type="PANTHER" id="PTHR30474">
    <property type="entry name" value="CELL CYCLE PROTEIN"/>
    <property type="match status" value="1"/>
</dbReference>
<keyword evidence="3" id="KW-0808">Transferase</keyword>
<gene>
    <name evidence="17" type="ORF">D9V65_00875</name>
</gene>
<evidence type="ECO:0000256" key="10">
    <source>
        <dbReference type="ARBA" id="ARBA00033270"/>
    </source>
</evidence>
<evidence type="ECO:0000256" key="13">
    <source>
        <dbReference type="ARBA" id="ARBA00041418"/>
    </source>
</evidence>
<sequence length="236" mass="28297">MLKLIIILMILCSFFIFEKDVNNAFILFITTIYLICLTNKRKKMFFLAILPSTLILFLNHKFIKKYYIKTIFLTIKVLFITIASNMQIIEFILNYKYKNLTYNTINNFTNKYYFLKNTNLYSTFIIISKKLSFFYFFYLIFIIIFMITYITKIGEKSLKKNNNFSGFFSLSCSIWFLTQTIINMFNTTQQNIIPIPTLPFLIYGKANFITIWIAILIIIKIDFETKKNIRQAFYKF</sequence>